<keyword evidence="3" id="KW-1185">Reference proteome</keyword>
<organism evidence="2 3">
    <name type="scientific">Lasiosphaeria ovina</name>
    <dbReference type="NCBI Taxonomy" id="92902"/>
    <lineage>
        <taxon>Eukaryota</taxon>
        <taxon>Fungi</taxon>
        <taxon>Dikarya</taxon>
        <taxon>Ascomycota</taxon>
        <taxon>Pezizomycotina</taxon>
        <taxon>Sordariomycetes</taxon>
        <taxon>Sordariomycetidae</taxon>
        <taxon>Sordariales</taxon>
        <taxon>Lasiosphaeriaceae</taxon>
        <taxon>Lasiosphaeria</taxon>
    </lineage>
</organism>
<accession>A0AAE0KDV2</accession>
<evidence type="ECO:0000313" key="3">
    <source>
        <dbReference type="Proteomes" id="UP001287356"/>
    </source>
</evidence>
<evidence type="ECO:0000256" key="1">
    <source>
        <dbReference type="SAM" id="MobiDB-lite"/>
    </source>
</evidence>
<name>A0AAE0KDV2_9PEZI</name>
<dbReference type="Proteomes" id="UP001287356">
    <property type="component" value="Unassembled WGS sequence"/>
</dbReference>
<sequence>MFSPSTVWALAAAATTAAPRKRLRSIVGSFSVFYLPAVLQLPTLIMPIGQKPYDSRISGLKEYPPIVSSFMGAKGSDLLLLVTAPAHGRPQLAQGRRHDGRVRGRGVVRVGGNLSLLSLQDALPRPEDFDRRFGQAPAHGRPQLVQGRRHDGRVRGRDFDEATLCRLAIQAPRNVFFADQY</sequence>
<comment type="caution">
    <text evidence="2">The sequence shown here is derived from an EMBL/GenBank/DDBJ whole genome shotgun (WGS) entry which is preliminary data.</text>
</comment>
<feature type="region of interest" description="Disordered" evidence="1">
    <location>
        <begin position="129"/>
        <end position="153"/>
    </location>
</feature>
<reference evidence="2" key="2">
    <citation type="submission" date="2023-06" db="EMBL/GenBank/DDBJ databases">
        <authorList>
            <consortium name="Lawrence Berkeley National Laboratory"/>
            <person name="Haridas S."/>
            <person name="Hensen N."/>
            <person name="Bonometti L."/>
            <person name="Westerberg I."/>
            <person name="Brannstrom I.O."/>
            <person name="Guillou S."/>
            <person name="Cros-Aarteil S."/>
            <person name="Calhoun S."/>
            <person name="Kuo A."/>
            <person name="Mondo S."/>
            <person name="Pangilinan J."/>
            <person name="Riley R."/>
            <person name="Labutti K."/>
            <person name="Andreopoulos B."/>
            <person name="Lipzen A."/>
            <person name="Chen C."/>
            <person name="Yanf M."/>
            <person name="Daum C."/>
            <person name="Ng V."/>
            <person name="Clum A."/>
            <person name="Steindorff A."/>
            <person name="Ohm R."/>
            <person name="Martin F."/>
            <person name="Silar P."/>
            <person name="Natvig D."/>
            <person name="Lalanne C."/>
            <person name="Gautier V."/>
            <person name="Ament-Velasquez S.L."/>
            <person name="Kruys A."/>
            <person name="Hutchinson M.I."/>
            <person name="Powell A.J."/>
            <person name="Barry K."/>
            <person name="Miller A.N."/>
            <person name="Grigoriev I.V."/>
            <person name="Debuchy R."/>
            <person name="Gladieux P."/>
            <person name="Thoren M.H."/>
            <person name="Johannesson H."/>
        </authorList>
    </citation>
    <scope>NUCLEOTIDE SEQUENCE</scope>
    <source>
        <strain evidence="2">CBS 958.72</strain>
    </source>
</reference>
<protein>
    <submittedName>
        <fullName evidence="2">Uncharacterized protein</fullName>
    </submittedName>
</protein>
<reference evidence="2" key="1">
    <citation type="journal article" date="2023" name="Mol. Phylogenet. Evol.">
        <title>Genome-scale phylogeny and comparative genomics of the fungal order Sordariales.</title>
        <authorList>
            <person name="Hensen N."/>
            <person name="Bonometti L."/>
            <person name="Westerberg I."/>
            <person name="Brannstrom I.O."/>
            <person name="Guillou S."/>
            <person name="Cros-Aarteil S."/>
            <person name="Calhoun S."/>
            <person name="Haridas S."/>
            <person name="Kuo A."/>
            <person name="Mondo S."/>
            <person name="Pangilinan J."/>
            <person name="Riley R."/>
            <person name="LaButti K."/>
            <person name="Andreopoulos B."/>
            <person name="Lipzen A."/>
            <person name="Chen C."/>
            <person name="Yan M."/>
            <person name="Daum C."/>
            <person name="Ng V."/>
            <person name="Clum A."/>
            <person name="Steindorff A."/>
            <person name="Ohm R.A."/>
            <person name="Martin F."/>
            <person name="Silar P."/>
            <person name="Natvig D.O."/>
            <person name="Lalanne C."/>
            <person name="Gautier V."/>
            <person name="Ament-Velasquez S.L."/>
            <person name="Kruys A."/>
            <person name="Hutchinson M.I."/>
            <person name="Powell A.J."/>
            <person name="Barry K."/>
            <person name="Miller A.N."/>
            <person name="Grigoriev I.V."/>
            <person name="Debuchy R."/>
            <person name="Gladieux P."/>
            <person name="Hiltunen Thoren M."/>
            <person name="Johannesson H."/>
        </authorList>
    </citation>
    <scope>NUCLEOTIDE SEQUENCE</scope>
    <source>
        <strain evidence="2">CBS 958.72</strain>
    </source>
</reference>
<dbReference type="AlphaFoldDB" id="A0AAE0KDV2"/>
<gene>
    <name evidence="2" type="ORF">B0T24DRAFT_288187</name>
</gene>
<evidence type="ECO:0000313" key="2">
    <source>
        <dbReference type="EMBL" id="KAK3374131.1"/>
    </source>
</evidence>
<dbReference type="EMBL" id="JAULSN010000004">
    <property type="protein sequence ID" value="KAK3374131.1"/>
    <property type="molecule type" value="Genomic_DNA"/>
</dbReference>
<proteinExistence type="predicted"/>